<organism evidence="2 3">
    <name type="scientific">Pyrrhoderma noxium</name>
    <dbReference type="NCBI Taxonomy" id="2282107"/>
    <lineage>
        <taxon>Eukaryota</taxon>
        <taxon>Fungi</taxon>
        <taxon>Dikarya</taxon>
        <taxon>Basidiomycota</taxon>
        <taxon>Agaricomycotina</taxon>
        <taxon>Agaricomycetes</taxon>
        <taxon>Hymenochaetales</taxon>
        <taxon>Hymenochaetaceae</taxon>
        <taxon>Pyrrhoderma</taxon>
    </lineage>
</organism>
<dbReference type="OrthoDB" id="2537650at2759"/>
<evidence type="ECO:0000256" key="1">
    <source>
        <dbReference type="SAM" id="MobiDB-lite"/>
    </source>
</evidence>
<dbReference type="EMBL" id="NBII01000002">
    <property type="protein sequence ID" value="PAV22079.1"/>
    <property type="molecule type" value="Genomic_DNA"/>
</dbReference>
<dbReference type="AlphaFoldDB" id="A0A286URB1"/>
<gene>
    <name evidence="2" type="ORF">PNOK_0203600</name>
</gene>
<protein>
    <submittedName>
        <fullName evidence="2">Uncharacterized protein</fullName>
    </submittedName>
</protein>
<feature type="compositionally biased region" description="Basic and acidic residues" evidence="1">
    <location>
        <begin position="187"/>
        <end position="200"/>
    </location>
</feature>
<dbReference type="InParanoid" id="A0A286URB1"/>
<evidence type="ECO:0000313" key="3">
    <source>
        <dbReference type="Proteomes" id="UP000217199"/>
    </source>
</evidence>
<evidence type="ECO:0000313" key="2">
    <source>
        <dbReference type="EMBL" id="PAV22079.1"/>
    </source>
</evidence>
<feature type="region of interest" description="Disordered" evidence="1">
    <location>
        <begin position="183"/>
        <end position="228"/>
    </location>
</feature>
<feature type="compositionally biased region" description="Polar residues" evidence="1">
    <location>
        <begin position="201"/>
        <end position="213"/>
    </location>
</feature>
<name>A0A286URB1_9AGAM</name>
<accession>A0A286URB1</accession>
<reference evidence="2 3" key="1">
    <citation type="journal article" date="2017" name="Mol. Ecol.">
        <title>Comparative and population genomic landscape of Phellinus noxius: A hypervariable fungus causing root rot in trees.</title>
        <authorList>
            <person name="Chung C.L."/>
            <person name="Lee T.J."/>
            <person name="Akiba M."/>
            <person name="Lee H.H."/>
            <person name="Kuo T.H."/>
            <person name="Liu D."/>
            <person name="Ke H.M."/>
            <person name="Yokoi T."/>
            <person name="Roa M.B."/>
            <person name="Lu M.J."/>
            <person name="Chang Y.Y."/>
            <person name="Ann P.J."/>
            <person name="Tsai J.N."/>
            <person name="Chen C.Y."/>
            <person name="Tzean S.S."/>
            <person name="Ota Y."/>
            <person name="Hattori T."/>
            <person name="Sahashi N."/>
            <person name="Liou R.F."/>
            <person name="Kikuchi T."/>
            <person name="Tsai I.J."/>
        </authorList>
    </citation>
    <scope>NUCLEOTIDE SEQUENCE [LARGE SCALE GENOMIC DNA]</scope>
    <source>
        <strain evidence="2 3">FFPRI411160</strain>
    </source>
</reference>
<proteinExistence type="predicted"/>
<keyword evidence="3" id="KW-1185">Reference proteome</keyword>
<comment type="caution">
    <text evidence="2">The sequence shown here is derived from an EMBL/GenBank/DDBJ whole genome shotgun (WGS) entry which is preliminary data.</text>
</comment>
<dbReference type="Proteomes" id="UP000217199">
    <property type="component" value="Unassembled WGS sequence"/>
</dbReference>
<sequence>MATPMANSLSMNSPHDTVISEMDKKIRELRFSLNTEIPGSPETVGGINPSTRIRREDENIYDPYDGQSIGLMVPGSFSEDEDDVWTHLMKIRTLQCEIARLHTVMENAGENDRFGEQGEDVPIDIEEDVKAAKAAEFAKLSDKFNERKVAINGIMAKLESLSHTINEFHSSRAPVFRYVHPQRSTNKHLDSSEDKADQENSKILSNSLMSDSQDALFKDSPESLSQNL</sequence>